<dbReference type="InterPro" id="IPR002586">
    <property type="entry name" value="CobQ/CobB/MinD/ParA_Nub-bd_dom"/>
</dbReference>
<dbReference type="SUPFAM" id="SSF52540">
    <property type="entry name" value="P-loop containing nucleoside triphosphate hydrolases"/>
    <property type="match status" value="1"/>
</dbReference>
<dbReference type="GO" id="GO:0009236">
    <property type="term" value="P:cobalamin biosynthetic process"/>
    <property type="evidence" value="ECO:0007669"/>
    <property type="project" value="UniProtKB-UniRule"/>
</dbReference>
<dbReference type="EnsemblBacteria" id="AAM02856">
    <property type="protein sequence ID" value="AAM02856"/>
    <property type="gene ID" value="MK1643"/>
</dbReference>
<dbReference type="Proteomes" id="UP000001826">
    <property type="component" value="Chromosome"/>
</dbReference>
<evidence type="ECO:0000256" key="4">
    <source>
        <dbReference type="ARBA" id="ARBA00022741"/>
    </source>
</evidence>
<evidence type="ECO:0000256" key="8">
    <source>
        <dbReference type="HAMAP-Rule" id="MF_00027"/>
    </source>
</evidence>
<feature type="domain" description="CobQ/CobB/MinD/ParA nucleotide binding" evidence="9">
    <location>
        <begin position="15"/>
        <end position="197"/>
    </location>
</feature>
<evidence type="ECO:0000259" key="9">
    <source>
        <dbReference type="Pfam" id="PF01656"/>
    </source>
</evidence>
<dbReference type="STRING" id="190192.MK1643"/>
<keyword evidence="6 8" id="KW-0460">Magnesium</keyword>
<dbReference type="GO" id="GO:0015948">
    <property type="term" value="P:methanogenesis"/>
    <property type="evidence" value="ECO:0007669"/>
    <property type="project" value="UniProtKB-KW"/>
</dbReference>
<accession>Q8TUW0</accession>
<evidence type="ECO:0000256" key="1">
    <source>
        <dbReference type="ARBA" id="ARBA00001946"/>
    </source>
</evidence>
<dbReference type="HOGENOM" id="CLU_022752_2_0_2"/>
<dbReference type="Gene3D" id="3.40.50.300">
    <property type="entry name" value="P-loop containing nucleotide triphosphate hydrolases"/>
    <property type="match status" value="2"/>
</dbReference>
<comment type="pathway">
    <text evidence="8">Cofactor biosynthesis; adenosylcobalamin biosynthesis; cob(II)yrinate a,c-diamide from sirohydrochlorin (anaerobic route): step 10/10.</text>
</comment>
<dbReference type="PROSITE" id="PS51274">
    <property type="entry name" value="GATASE_COBBQ"/>
    <property type="match status" value="1"/>
</dbReference>
<keyword evidence="4 8" id="KW-0547">Nucleotide-binding</keyword>
<dbReference type="GO" id="GO:0042242">
    <property type="term" value="F:cobyrinic acid a,c-diamide synthase activity"/>
    <property type="evidence" value="ECO:0007669"/>
    <property type="project" value="UniProtKB-UniRule"/>
</dbReference>
<comment type="domain">
    <text evidence="8">Comprises of two domains. The C-terminal domain contains the binding site for glutamine and catalyzes the hydrolysis of this substrate to glutamate and ammonia. The N-terminal domain is anticipated to bind ATP, and cobyrinate or Ni-sirohydrochlorin, and catalyzes the ultimate synthesis of the diamide product. The ammonia produced via the glutaminase domain is probably translocated to the adjacent domain via a molecular tunnel, where it reacts with an activated intermediate.</text>
</comment>
<dbReference type="EMBL" id="AE009439">
    <property type="protein sequence ID" value="AAM02856.1"/>
    <property type="molecule type" value="Genomic_DNA"/>
</dbReference>
<name>Q8TUW0_METKA</name>
<dbReference type="NCBIfam" id="NF002204">
    <property type="entry name" value="PRK01077.1"/>
    <property type="match status" value="1"/>
</dbReference>
<evidence type="ECO:0000259" key="10">
    <source>
        <dbReference type="Pfam" id="PF07685"/>
    </source>
</evidence>
<comment type="similarity">
    <text evidence="8">Belongs to the CobB/CbiA family.</text>
</comment>
<keyword evidence="3 8" id="KW-0436">Ligase</keyword>
<feature type="site" description="Increases nucleophilicity of active site Cys" evidence="8">
    <location>
        <position position="444"/>
    </location>
</feature>
<keyword evidence="7 8" id="KW-0315">Glutamine amidotransferase</keyword>
<comment type="cofactor">
    <cofactor evidence="1 8">
        <name>Mg(2+)</name>
        <dbReference type="ChEBI" id="CHEBI:18420"/>
    </cofactor>
</comment>
<dbReference type="Gene3D" id="3.40.50.880">
    <property type="match status" value="1"/>
</dbReference>
<dbReference type="AlphaFoldDB" id="Q8TUW0"/>
<dbReference type="InterPro" id="IPR029062">
    <property type="entry name" value="Class_I_gatase-like"/>
</dbReference>
<dbReference type="SUPFAM" id="SSF52317">
    <property type="entry name" value="Class I glutamine amidotransferase-like"/>
    <property type="match status" value="1"/>
</dbReference>
<protein>
    <recommendedName>
        <fullName evidence="8">Cobyrinate a,c-diamide synthase</fullName>
        <ecNumber evidence="8">6.3.5.11</ecNumber>
    </recommendedName>
    <alternativeName>
        <fullName evidence="8">Cobyrinic acid a,c-diamide synthetase</fullName>
    </alternativeName>
    <alternativeName>
        <fullName evidence="8">Ni-sirohydrochlorin a,c-diamide synthase</fullName>
        <ecNumber evidence="8">6.3.5.12</ecNumber>
    </alternativeName>
    <alternativeName>
        <fullName evidence="8">Ni-sirohydrochlorin a,c-diamide synthetase</fullName>
    </alternativeName>
</protein>
<dbReference type="Pfam" id="PF07685">
    <property type="entry name" value="GATase_3"/>
    <property type="match status" value="1"/>
</dbReference>
<dbReference type="PaxDb" id="190192-MK1643"/>
<sequence>MIHGNRGALLPIPRIVLAGSSSACGKTMITAGIIQALRADGYEVQPFKVGPDYIDPSYHWLASGRPCGNLDTFLFREKHVRWLFEHRCEGADLAVVEGVRGLYEGIGAVGVRGSTYHVSEVLNAPVVLIVDARSLTKSVAALVKGYAELEGANIAGVILNRIRSEVHYHKVRRALVKYTDVKVLGYVPRDRRLKVEYRHLGLVPTPERLEEMRERLRTVAEVISEHVDLDALIDVAEAAGPLGPGERPWEVNPTKCRIAVAKDEAFNFYYPENLEALEENGAKLLEFSPVRDEDVPPDADALYIGGGYPELFARQLEDAESTRNSIRELAESGAPIYAECGGFMYLCRELRWNEDRYRWVGVFDVAVEMTDRVQGLSYTVARAVDDTPVTRKGETFKGHEFHYSRLVRPEGLESAYRIIRGQGWRGREGFRPKDLPNVLGTYVHVHAASHPTFATNFTGSTGS</sequence>
<proteinExistence type="inferred from homology"/>
<comment type="catalytic activity">
    <reaction evidence="8">
        <text>cob(II)yrinate + 2 L-glutamine + 2 ATP + 2 H2O = cob(II)yrinate a,c diamide + 2 L-glutamate + 2 ADP + 2 phosphate + 2 H(+)</text>
        <dbReference type="Rhea" id="RHEA:26289"/>
        <dbReference type="ChEBI" id="CHEBI:15377"/>
        <dbReference type="ChEBI" id="CHEBI:15378"/>
        <dbReference type="ChEBI" id="CHEBI:29985"/>
        <dbReference type="ChEBI" id="CHEBI:30616"/>
        <dbReference type="ChEBI" id="CHEBI:43474"/>
        <dbReference type="ChEBI" id="CHEBI:58359"/>
        <dbReference type="ChEBI" id="CHEBI:58537"/>
        <dbReference type="ChEBI" id="CHEBI:58894"/>
        <dbReference type="ChEBI" id="CHEBI:456216"/>
        <dbReference type="EC" id="6.3.5.11"/>
    </reaction>
</comment>
<reference evidence="11 12" key="1">
    <citation type="journal article" date="2002" name="Proc. Natl. Acad. Sci. U.S.A.">
        <title>The complete genome of hyperthermophile Methanopyrus kandleri AV19 and monophyly of archaeal methanogens.</title>
        <authorList>
            <person name="Slesarev A.I."/>
            <person name="Mezhevaya K.V."/>
            <person name="Makarova K.S."/>
            <person name="Polushin N.N."/>
            <person name="Shcherbinina O.V."/>
            <person name="Shakhova V.V."/>
            <person name="Belova G.I."/>
            <person name="Aravind L."/>
            <person name="Natale D.A."/>
            <person name="Rogozin I.B."/>
            <person name="Tatusov R.L."/>
            <person name="Wolf Y.I."/>
            <person name="Stetter K.O."/>
            <person name="Malykh A.G."/>
            <person name="Koonin E.V."/>
            <person name="Kozyavkin S.A."/>
        </authorList>
    </citation>
    <scope>NUCLEOTIDE SEQUENCE [LARGE SCALE GENOMIC DNA]</scope>
    <source>
        <strain evidence="12">AV19 / DSM 6324 / JCM 9639 / NBRC 100938</strain>
    </source>
</reference>
<dbReference type="InParanoid" id="Q8TUW0"/>
<dbReference type="GO" id="GO:0005524">
    <property type="term" value="F:ATP binding"/>
    <property type="evidence" value="ECO:0007669"/>
    <property type="project" value="UniProtKB-UniRule"/>
</dbReference>
<dbReference type="EC" id="6.3.5.12" evidence="8"/>
<comment type="catalytic activity">
    <reaction evidence="8">
        <text>Ni-sirohydrochlorin + 2 L-glutamine + 2 ATP + 2 H2O = Ni-sirohydrochlorin a,c-diamide + 2 L-glutamate + 2 ADP + 2 phosphate + 2 H(+)</text>
        <dbReference type="Rhea" id="RHEA:52896"/>
        <dbReference type="ChEBI" id="CHEBI:15377"/>
        <dbReference type="ChEBI" id="CHEBI:15378"/>
        <dbReference type="ChEBI" id="CHEBI:29985"/>
        <dbReference type="ChEBI" id="CHEBI:30616"/>
        <dbReference type="ChEBI" id="CHEBI:43474"/>
        <dbReference type="ChEBI" id="CHEBI:58359"/>
        <dbReference type="ChEBI" id="CHEBI:136841"/>
        <dbReference type="ChEBI" id="CHEBI:136887"/>
        <dbReference type="ChEBI" id="CHEBI:456216"/>
        <dbReference type="EC" id="6.3.5.12"/>
    </reaction>
</comment>
<dbReference type="HAMAP" id="MF_00027">
    <property type="entry name" value="CobB_CbiA"/>
    <property type="match status" value="1"/>
</dbReference>
<keyword evidence="8" id="KW-0484">Methanogenesis</keyword>
<comment type="function">
    <text evidence="8">Catalyzes the ATP-dependent amidation of the two carboxylate groups at positions a and c of cobyrinate, using either L-glutamine or ammonia as the nitrogen source. Involved in the biosynthesis of the unique nickel-containing tetrapyrrole coenzyme F430, the prosthetic group of methyl-coenzyme M reductase (MCR), which plays a key role in methanogenesis and anaerobic methane oxidation. Catalyzes the ATP-dependent amidation of the two carboxylate groups at positions a and c of Ni-sirohydrochlorin, using L-glutamine or ammonia as the nitrogen source.</text>
</comment>
<keyword evidence="12" id="KW-1185">Reference proteome</keyword>
<keyword evidence="5 8" id="KW-0067">ATP-binding</keyword>
<evidence type="ECO:0000256" key="6">
    <source>
        <dbReference type="ARBA" id="ARBA00022842"/>
    </source>
</evidence>
<dbReference type="NCBIfam" id="TIGR00379">
    <property type="entry name" value="cobB"/>
    <property type="match status" value="1"/>
</dbReference>
<feature type="active site" description="Nucleophile" evidence="8">
    <location>
        <position position="340"/>
    </location>
</feature>
<feature type="domain" description="CobB/CobQ-like glutamine amidotransferase" evidence="10">
    <location>
        <begin position="257"/>
        <end position="450"/>
    </location>
</feature>
<evidence type="ECO:0000256" key="3">
    <source>
        <dbReference type="ARBA" id="ARBA00022598"/>
    </source>
</evidence>
<evidence type="ECO:0000313" key="12">
    <source>
        <dbReference type="Proteomes" id="UP000001826"/>
    </source>
</evidence>
<keyword evidence="2 8" id="KW-0169">Cobalamin biosynthesis</keyword>
<evidence type="ECO:0000256" key="2">
    <source>
        <dbReference type="ARBA" id="ARBA00022573"/>
    </source>
</evidence>
<dbReference type="CDD" id="cd05388">
    <property type="entry name" value="CobB_N"/>
    <property type="match status" value="1"/>
</dbReference>
<dbReference type="InterPro" id="IPR011698">
    <property type="entry name" value="GATase_3"/>
</dbReference>
<evidence type="ECO:0000256" key="7">
    <source>
        <dbReference type="ARBA" id="ARBA00022962"/>
    </source>
</evidence>
<comment type="miscellaneous">
    <text evidence="8">The a and c carboxylates of cobyrinate and Ni-sirohydrochlorin are activated for nucleophilic attack via formation of a phosphorylated intermediate by ATP. CbiA catalyzes first the amidation of the c-carboxylate, and then that of the a-carboxylate.</text>
</comment>
<gene>
    <name evidence="8" type="primary">cbiA</name>
    <name evidence="8" type="synonym">cfbB</name>
    <name evidence="11" type="synonym">cobB_2</name>
    <name evidence="11" type="ordered locus">MK1643</name>
</gene>
<dbReference type="Pfam" id="PF01656">
    <property type="entry name" value="CbiA"/>
    <property type="match status" value="1"/>
</dbReference>
<dbReference type="EC" id="6.3.5.11" evidence="8"/>
<organism evidence="11 12">
    <name type="scientific">Methanopyrus kandleri (strain AV19 / DSM 6324 / JCM 9639 / NBRC 100938)</name>
    <dbReference type="NCBI Taxonomy" id="190192"/>
    <lineage>
        <taxon>Archaea</taxon>
        <taxon>Methanobacteriati</taxon>
        <taxon>Methanobacteriota</taxon>
        <taxon>Methanomada group</taxon>
        <taxon>Methanopyri</taxon>
        <taxon>Methanopyrales</taxon>
        <taxon>Methanopyraceae</taxon>
        <taxon>Methanopyrus</taxon>
    </lineage>
</organism>
<evidence type="ECO:0000313" key="11">
    <source>
        <dbReference type="EMBL" id="AAM02856.1"/>
    </source>
</evidence>
<dbReference type="KEGG" id="mka:MK1643"/>
<dbReference type="PATRIC" id="fig|190192.8.peg.1805"/>
<dbReference type="InterPro" id="IPR004484">
    <property type="entry name" value="CbiA/CobB_synth"/>
</dbReference>
<dbReference type="PANTHER" id="PTHR43873">
    <property type="entry name" value="COBYRINATE A,C-DIAMIDE SYNTHASE"/>
    <property type="match status" value="1"/>
</dbReference>
<dbReference type="PANTHER" id="PTHR43873:SF1">
    <property type="entry name" value="COBYRINATE A,C-DIAMIDE SYNTHASE"/>
    <property type="match status" value="1"/>
</dbReference>
<dbReference type="UniPathway" id="UPA00148">
    <property type="reaction ID" value="UER00231"/>
</dbReference>
<evidence type="ECO:0000256" key="5">
    <source>
        <dbReference type="ARBA" id="ARBA00022840"/>
    </source>
</evidence>
<dbReference type="CDD" id="cd03130">
    <property type="entry name" value="GATase1_CobB"/>
    <property type="match status" value="1"/>
</dbReference>
<dbReference type="InterPro" id="IPR027417">
    <property type="entry name" value="P-loop_NTPase"/>
</dbReference>
<dbReference type="FunCoup" id="Q8TUW0">
    <property type="interactions" value="84"/>
</dbReference>